<dbReference type="Gene3D" id="1.10.510.10">
    <property type="entry name" value="Transferase(Phosphotransferase) domain 1"/>
    <property type="match status" value="1"/>
</dbReference>
<dbReference type="PANTHER" id="PTHR45927:SF11">
    <property type="entry name" value="LYSM DOMAIN RECEPTOR-LIKE KINASE 4"/>
    <property type="match status" value="1"/>
</dbReference>
<gene>
    <name evidence="2" type="primary">LYK4_1</name>
    <name evidence="2" type="ORF">PIB30_022578</name>
</gene>
<evidence type="ECO:0000313" key="2">
    <source>
        <dbReference type="EMBL" id="MED6217962.1"/>
    </source>
</evidence>
<dbReference type="InterPro" id="IPR011009">
    <property type="entry name" value="Kinase-like_dom_sf"/>
</dbReference>
<name>A0ABU6Z5S5_9FABA</name>
<dbReference type="InterPro" id="IPR008271">
    <property type="entry name" value="Ser/Thr_kinase_AS"/>
</dbReference>
<feature type="domain" description="Protein kinase" evidence="1">
    <location>
        <begin position="1"/>
        <end position="106"/>
    </location>
</feature>
<reference evidence="2 3" key="1">
    <citation type="journal article" date="2023" name="Plants (Basel)">
        <title>Bridging the Gap: Combining Genomics and Transcriptomics Approaches to Understand Stylosanthes scabra, an Orphan Legume from the Brazilian Caatinga.</title>
        <authorList>
            <person name="Ferreira-Neto J.R.C."/>
            <person name="da Silva M.D."/>
            <person name="Binneck E."/>
            <person name="de Melo N.F."/>
            <person name="da Silva R.H."/>
            <person name="de Melo A.L.T.M."/>
            <person name="Pandolfi V."/>
            <person name="Bustamante F.O."/>
            <person name="Brasileiro-Vidal A.C."/>
            <person name="Benko-Iseppon A.M."/>
        </authorList>
    </citation>
    <scope>NUCLEOTIDE SEQUENCE [LARGE SCALE GENOMIC DNA]</scope>
    <source>
        <tissue evidence="2">Leaves</tissue>
    </source>
</reference>
<keyword evidence="3" id="KW-1185">Reference proteome</keyword>
<dbReference type="PROSITE" id="PS00108">
    <property type="entry name" value="PROTEIN_KINASE_ST"/>
    <property type="match status" value="1"/>
</dbReference>
<dbReference type="Pfam" id="PF07714">
    <property type="entry name" value="PK_Tyr_Ser-Thr"/>
    <property type="match status" value="1"/>
</dbReference>
<sequence length="106" mass="11647">MGGVLLIEDFGMSSLRNNVLEQGGEQLSFHKNLQRGSNLQGTAGGGPASVDGKFLNWRQRIQIALDVAIGFDYLRNFTSPPYIHKDLKCGNILLDSDLRAKVAKDE</sequence>
<dbReference type="PANTHER" id="PTHR45927">
    <property type="entry name" value="LYSM-DOMAIN RECEPTOR-LIKE KINASE-RELATED"/>
    <property type="match status" value="1"/>
</dbReference>
<protein>
    <submittedName>
        <fullName evidence="2">LysM domain receptor-like kinase 4</fullName>
    </submittedName>
</protein>
<dbReference type="InterPro" id="IPR000719">
    <property type="entry name" value="Prot_kinase_dom"/>
</dbReference>
<dbReference type="PROSITE" id="PS50011">
    <property type="entry name" value="PROTEIN_KINASE_DOM"/>
    <property type="match status" value="1"/>
</dbReference>
<comment type="caution">
    <text evidence="2">The sequence shown here is derived from an EMBL/GenBank/DDBJ whole genome shotgun (WGS) entry which is preliminary data.</text>
</comment>
<evidence type="ECO:0000313" key="3">
    <source>
        <dbReference type="Proteomes" id="UP001341840"/>
    </source>
</evidence>
<accession>A0ABU6Z5S5</accession>
<dbReference type="Proteomes" id="UP001341840">
    <property type="component" value="Unassembled WGS sequence"/>
</dbReference>
<dbReference type="SUPFAM" id="SSF56112">
    <property type="entry name" value="Protein kinase-like (PK-like)"/>
    <property type="match status" value="1"/>
</dbReference>
<organism evidence="2 3">
    <name type="scientific">Stylosanthes scabra</name>
    <dbReference type="NCBI Taxonomy" id="79078"/>
    <lineage>
        <taxon>Eukaryota</taxon>
        <taxon>Viridiplantae</taxon>
        <taxon>Streptophyta</taxon>
        <taxon>Embryophyta</taxon>
        <taxon>Tracheophyta</taxon>
        <taxon>Spermatophyta</taxon>
        <taxon>Magnoliopsida</taxon>
        <taxon>eudicotyledons</taxon>
        <taxon>Gunneridae</taxon>
        <taxon>Pentapetalae</taxon>
        <taxon>rosids</taxon>
        <taxon>fabids</taxon>
        <taxon>Fabales</taxon>
        <taxon>Fabaceae</taxon>
        <taxon>Papilionoideae</taxon>
        <taxon>50 kb inversion clade</taxon>
        <taxon>dalbergioids sensu lato</taxon>
        <taxon>Dalbergieae</taxon>
        <taxon>Pterocarpus clade</taxon>
        <taxon>Stylosanthes</taxon>
    </lineage>
</organism>
<dbReference type="EMBL" id="JASCZI010271937">
    <property type="protein sequence ID" value="MED6217962.1"/>
    <property type="molecule type" value="Genomic_DNA"/>
</dbReference>
<proteinExistence type="predicted"/>
<dbReference type="InterPro" id="IPR001245">
    <property type="entry name" value="Ser-Thr/Tyr_kinase_cat_dom"/>
</dbReference>
<dbReference type="InterPro" id="IPR052611">
    <property type="entry name" value="Plant_RLK_LysM"/>
</dbReference>
<evidence type="ECO:0000259" key="1">
    <source>
        <dbReference type="PROSITE" id="PS50011"/>
    </source>
</evidence>